<dbReference type="EMBL" id="MFAC01000018">
    <property type="protein sequence ID" value="OGD66871.1"/>
    <property type="molecule type" value="Genomic_DNA"/>
</dbReference>
<feature type="active site" description="Tele-AMP-histidine intermediate" evidence="1">
    <location>
        <position position="99"/>
    </location>
</feature>
<gene>
    <name evidence="4" type="ORF">A2Z61_00695</name>
</gene>
<dbReference type="STRING" id="1797580.A2Z61_00695"/>
<dbReference type="PANTHER" id="PTHR46648">
    <property type="entry name" value="HIT FAMILY PROTEIN 1"/>
    <property type="match status" value="1"/>
</dbReference>
<dbReference type="AlphaFoldDB" id="A0A1F5EHK6"/>
<evidence type="ECO:0000256" key="1">
    <source>
        <dbReference type="PIRSR" id="PIRSR601310-1"/>
    </source>
</evidence>
<evidence type="ECO:0000313" key="4">
    <source>
        <dbReference type="EMBL" id="OGD66871.1"/>
    </source>
</evidence>
<dbReference type="InterPro" id="IPR011146">
    <property type="entry name" value="HIT-like"/>
</dbReference>
<evidence type="ECO:0000256" key="2">
    <source>
        <dbReference type="PROSITE-ProRule" id="PRU00464"/>
    </source>
</evidence>
<sequence>MSACIFCKIINGEISSYKVYEDEYFLAFLDINPKSPGHTQVIPKKHFRWVWDMPICGQPSPNFCDYSSLIQKIAEVIQKTFGTDAVWSRVTGDEVQHAHTWIFPNPLEATGDKNDFEKNAEKIRANLL</sequence>
<dbReference type="InterPro" id="IPR036265">
    <property type="entry name" value="HIT-like_sf"/>
</dbReference>
<proteinExistence type="predicted"/>
<comment type="caution">
    <text evidence="2">Lacks conserved residue(s) required for the propagation of feature annotation.</text>
</comment>
<dbReference type="GO" id="GO:0009117">
    <property type="term" value="P:nucleotide metabolic process"/>
    <property type="evidence" value="ECO:0007669"/>
    <property type="project" value="TreeGrafter"/>
</dbReference>
<dbReference type="PANTHER" id="PTHR46648:SF1">
    <property type="entry name" value="ADENOSINE 5'-MONOPHOSPHORAMIDASE HNT1"/>
    <property type="match status" value="1"/>
</dbReference>
<feature type="domain" description="HIT" evidence="3">
    <location>
        <begin position="5"/>
        <end position="115"/>
    </location>
</feature>
<protein>
    <recommendedName>
        <fullName evidence="3">HIT domain-containing protein</fullName>
    </recommendedName>
</protein>
<dbReference type="PROSITE" id="PS51084">
    <property type="entry name" value="HIT_2"/>
    <property type="match status" value="1"/>
</dbReference>
<dbReference type="PRINTS" id="PR00332">
    <property type="entry name" value="HISTRIAD"/>
</dbReference>
<evidence type="ECO:0000313" key="5">
    <source>
        <dbReference type="Proteomes" id="UP000186029"/>
    </source>
</evidence>
<dbReference type="Proteomes" id="UP000186029">
    <property type="component" value="Unassembled WGS sequence"/>
</dbReference>
<dbReference type="GO" id="GO:0003824">
    <property type="term" value="F:catalytic activity"/>
    <property type="evidence" value="ECO:0007669"/>
    <property type="project" value="InterPro"/>
</dbReference>
<reference evidence="4 5" key="1">
    <citation type="journal article" date="2016" name="Nat. Commun.">
        <title>Thousands of microbial genomes shed light on interconnected biogeochemical processes in an aquifer system.</title>
        <authorList>
            <person name="Anantharaman K."/>
            <person name="Brown C.T."/>
            <person name="Hug L.A."/>
            <person name="Sharon I."/>
            <person name="Castelle C.J."/>
            <person name="Probst A.J."/>
            <person name="Thomas B.C."/>
            <person name="Singh A."/>
            <person name="Wilkins M.J."/>
            <person name="Karaoz U."/>
            <person name="Brodie E.L."/>
            <person name="Williams K.H."/>
            <person name="Hubbard S.S."/>
            <person name="Banfield J.F."/>
        </authorList>
    </citation>
    <scope>NUCLEOTIDE SEQUENCE [LARGE SCALE GENOMIC DNA]</scope>
</reference>
<name>A0A1F5EHK6_9BACT</name>
<comment type="caution">
    <text evidence="4">The sequence shown here is derived from an EMBL/GenBank/DDBJ whole genome shotgun (WGS) entry which is preliminary data.</text>
</comment>
<dbReference type="SUPFAM" id="SSF54197">
    <property type="entry name" value="HIT-like"/>
    <property type="match status" value="1"/>
</dbReference>
<evidence type="ECO:0000259" key="3">
    <source>
        <dbReference type="PROSITE" id="PS51084"/>
    </source>
</evidence>
<dbReference type="Gene3D" id="3.30.428.10">
    <property type="entry name" value="HIT-like"/>
    <property type="match status" value="1"/>
</dbReference>
<organism evidence="4 5">
    <name type="scientific">Candidatus Campbellbacteria bacterium RIFCSPLOWO2_02_35_12</name>
    <dbReference type="NCBI Taxonomy" id="1797580"/>
    <lineage>
        <taxon>Bacteria</taxon>
        <taxon>Candidatus Campbelliibacteriota</taxon>
    </lineage>
</organism>
<dbReference type="InterPro" id="IPR001310">
    <property type="entry name" value="Histidine_triad_HIT"/>
</dbReference>
<dbReference type="Pfam" id="PF01230">
    <property type="entry name" value="HIT"/>
    <property type="match status" value="1"/>
</dbReference>
<accession>A0A1F5EHK6</accession>